<dbReference type="Pfam" id="PF01370">
    <property type="entry name" value="Epimerase"/>
    <property type="match status" value="1"/>
</dbReference>
<evidence type="ECO:0000313" key="14">
    <source>
        <dbReference type="EMBL" id="QOY35239.1"/>
    </source>
</evidence>
<dbReference type="EC" id="5.1.3.2" evidence="5 11"/>
<dbReference type="Gene3D" id="3.90.25.10">
    <property type="entry name" value="UDP-galactose 4-epimerase, domain 1"/>
    <property type="match status" value="1"/>
</dbReference>
<evidence type="ECO:0000313" key="13">
    <source>
        <dbReference type="EMBL" id="OIJ22765.1"/>
    </source>
</evidence>
<evidence type="ECO:0000256" key="7">
    <source>
        <dbReference type="ARBA" id="ARBA00023027"/>
    </source>
</evidence>
<name>A0A1S2MGD1_9BACI</name>
<keyword evidence="8" id="KW-0299">Galactose metabolism</keyword>
<comment type="similarity">
    <text evidence="4 11">Belongs to the NAD(P)-dependent epimerase/dehydratase family.</text>
</comment>
<evidence type="ECO:0000256" key="9">
    <source>
        <dbReference type="ARBA" id="ARBA00023235"/>
    </source>
</evidence>
<dbReference type="GO" id="GO:0033499">
    <property type="term" value="P:galactose catabolic process via UDP-galactose, Leloir pathway"/>
    <property type="evidence" value="ECO:0007669"/>
    <property type="project" value="TreeGrafter"/>
</dbReference>
<dbReference type="OrthoDB" id="9801785at2"/>
<organism evidence="13 15">
    <name type="scientific">Anaerobacillus isosaccharinicus</name>
    <dbReference type="NCBI Taxonomy" id="1532552"/>
    <lineage>
        <taxon>Bacteria</taxon>
        <taxon>Bacillati</taxon>
        <taxon>Bacillota</taxon>
        <taxon>Bacilli</taxon>
        <taxon>Bacillales</taxon>
        <taxon>Bacillaceae</taxon>
        <taxon>Anaerobacillus</taxon>
    </lineage>
</organism>
<dbReference type="AlphaFoldDB" id="A0A1S2MGD1"/>
<dbReference type="RefSeq" id="WP_071316019.1">
    <property type="nucleotide sequence ID" value="NZ_CP063356.2"/>
</dbReference>
<evidence type="ECO:0000256" key="2">
    <source>
        <dbReference type="ARBA" id="ARBA00001911"/>
    </source>
</evidence>
<dbReference type="EMBL" id="CP063356">
    <property type="protein sequence ID" value="QOY35239.1"/>
    <property type="molecule type" value="Genomic_DNA"/>
</dbReference>
<dbReference type="CDD" id="cd05247">
    <property type="entry name" value="UDP_G4E_1_SDR_e"/>
    <property type="match status" value="1"/>
</dbReference>
<evidence type="ECO:0000256" key="5">
    <source>
        <dbReference type="ARBA" id="ARBA00013189"/>
    </source>
</evidence>
<comment type="pathway">
    <text evidence="3 11">Carbohydrate metabolism; galactose metabolism.</text>
</comment>
<evidence type="ECO:0000313" key="15">
    <source>
        <dbReference type="Proteomes" id="UP000180175"/>
    </source>
</evidence>
<comment type="catalytic activity">
    <reaction evidence="1 11">
        <text>UDP-alpha-D-glucose = UDP-alpha-D-galactose</text>
        <dbReference type="Rhea" id="RHEA:22168"/>
        <dbReference type="ChEBI" id="CHEBI:58885"/>
        <dbReference type="ChEBI" id="CHEBI:66914"/>
        <dbReference type="EC" id="5.1.3.2"/>
    </reaction>
</comment>
<gene>
    <name evidence="14" type="primary">galE</name>
    <name evidence="14" type="ORF">AWH56_021485</name>
    <name evidence="13" type="ORF">AWH56_04675</name>
</gene>
<dbReference type="NCBIfam" id="TIGR01179">
    <property type="entry name" value="galE"/>
    <property type="match status" value="1"/>
</dbReference>
<comment type="cofactor">
    <cofactor evidence="2 11">
        <name>NAD(+)</name>
        <dbReference type="ChEBI" id="CHEBI:57540"/>
    </cofactor>
</comment>
<reference evidence="14" key="4">
    <citation type="submission" date="2020-10" db="EMBL/GenBank/DDBJ databases">
        <authorList>
            <person name="Bassil N.M."/>
            <person name="Lloyd J.R."/>
        </authorList>
    </citation>
    <scope>NUCLEOTIDE SEQUENCE</scope>
    <source>
        <strain evidence="14">NB2006</strain>
    </source>
</reference>
<dbReference type="EMBL" id="LQXD01000029">
    <property type="protein sequence ID" value="OIJ22765.1"/>
    <property type="molecule type" value="Genomic_DNA"/>
</dbReference>
<evidence type="ECO:0000259" key="12">
    <source>
        <dbReference type="Pfam" id="PF01370"/>
    </source>
</evidence>
<protein>
    <recommendedName>
        <fullName evidence="6 11">UDP-glucose 4-epimerase</fullName>
        <ecNumber evidence="5 11">5.1.3.2</ecNumber>
    </recommendedName>
</protein>
<dbReference type="PANTHER" id="PTHR43725">
    <property type="entry name" value="UDP-GLUCOSE 4-EPIMERASE"/>
    <property type="match status" value="1"/>
</dbReference>
<evidence type="ECO:0000256" key="11">
    <source>
        <dbReference type="RuleBase" id="RU366046"/>
    </source>
</evidence>
<dbReference type="InterPro" id="IPR005886">
    <property type="entry name" value="UDP_G4E"/>
</dbReference>
<accession>A0A1S2MGD1</accession>
<dbReference type="GO" id="GO:0003978">
    <property type="term" value="F:UDP-glucose 4-epimerase activity"/>
    <property type="evidence" value="ECO:0007669"/>
    <property type="project" value="UniProtKB-UniRule"/>
</dbReference>
<dbReference type="UniPathway" id="UPA00214"/>
<dbReference type="PANTHER" id="PTHR43725:SF53">
    <property type="entry name" value="UDP-ARABINOSE 4-EPIMERASE 1"/>
    <property type="match status" value="1"/>
</dbReference>
<feature type="domain" description="NAD-dependent epimerase/dehydratase" evidence="12">
    <location>
        <begin position="3"/>
        <end position="252"/>
    </location>
</feature>
<dbReference type="SUPFAM" id="SSF51735">
    <property type="entry name" value="NAD(P)-binding Rossmann-fold domains"/>
    <property type="match status" value="1"/>
</dbReference>
<comment type="subunit">
    <text evidence="11">Homodimer.</text>
</comment>
<dbReference type="Gene3D" id="3.40.50.720">
    <property type="entry name" value="NAD(P)-binding Rossmann-like Domain"/>
    <property type="match status" value="1"/>
</dbReference>
<reference evidence="14 15" key="2">
    <citation type="journal article" date="2017" name="Genome Announc.">
        <title>Draft Genome Sequences of Four Alkaliphilic Bacteria Belonging to the Anaerobacillus Genus.</title>
        <authorList>
            <person name="Bassil N.M."/>
            <person name="Lloyd J.R."/>
        </authorList>
    </citation>
    <scope>NUCLEOTIDE SEQUENCE [LARGE SCALE GENOMIC DNA]</scope>
    <source>
        <strain evidence="14 15">NB2006</strain>
    </source>
</reference>
<keyword evidence="9 11" id="KW-0413">Isomerase</keyword>
<evidence type="ECO:0000256" key="10">
    <source>
        <dbReference type="ARBA" id="ARBA00023277"/>
    </source>
</evidence>
<keyword evidence="15" id="KW-1185">Reference proteome</keyword>
<dbReference type="Proteomes" id="UP000180175">
    <property type="component" value="Chromosome"/>
</dbReference>
<keyword evidence="7 11" id="KW-0520">NAD</keyword>
<dbReference type="KEGG" id="aia:AWH56_021485"/>
<evidence type="ECO:0000256" key="4">
    <source>
        <dbReference type="ARBA" id="ARBA00007637"/>
    </source>
</evidence>
<evidence type="ECO:0000256" key="8">
    <source>
        <dbReference type="ARBA" id="ARBA00023144"/>
    </source>
</evidence>
<keyword evidence="10 11" id="KW-0119">Carbohydrate metabolism</keyword>
<sequence length="332" mass="36847">MAVLVCGGAGYIGSHTVLELLEHQEEVIVVDNLVTGSRAAVLEKARLYIGDIQEEQFLEKIFENHQINAVIHFAANSLVSESVNDPLKYYQNNVHGTLCLLKIMVKFNVKKIVFSSTAATYGEPVNIPILETDPTNPTNPYGETKLTTEKMLRWADDAYGIKHVILRYFNVAGAHIDGKLGEDHSPETHLIPLILQVALDKRDEILIFGADYDTDDGTCVRDYIHVTDIAQAHILALEKLNNDNTSAIYNLGNGKGFSVKEVIDCVRKLTKHPIPVSISPRRPGDPAILIASSKKAVKELGWKPKYGDLETMISSAWEWFKKHPEGYGSNGK</sequence>
<proteinExistence type="inferred from homology"/>
<evidence type="ECO:0000256" key="1">
    <source>
        <dbReference type="ARBA" id="ARBA00000083"/>
    </source>
</evidence>
<evidence type="ECO:0000256" key="3">
    <source>
        <dbReference type="ARBA" id="ARBA00004947"/>
    </source>
</evidence>
<dbReference type="InterPro" id="IPR036291">
    <property type="entry name" value="NAD(P)-bd_dom_sf"/>
</dbReference>
<evidence type="ECO:0000256" key="6">
    <source>
        <dbReference type="ARBA" id="ARBA00018569"/>
    </source>
</evidence>
<reference evidence="13 15" key="1">
    <citation type="submission" date="2016-10" db="EMBL/GenBank/DDBJ databases">
        <title>Draft genome sequences of four alkaliphilic bacteria belonging to the Anaerobacillus genus.</title>
        <authorList>
            <person name="Bassil N.M."/>
            <person name="Lloyd J.R."/>
        </authorList>
    </citation>
    <scope>NUCLEOTIDE SEQUENCE [LARGE SCALE GENOMIC DNA]</scope>
    <source>
        <strain evidence="13 15">NB2006</strain>
    </source>
</reference>
<dbReference type="InterPro" id="IPR001509">
    <property type="entry name" value="Epimerase_deHydtase"/>
</dbReference>
<reference evidence="14 15" key="3">
    <citation type="journal article" date="2019" name="Int. J. Syst. Evol. Microbiol.">
        <title>Anaerobacillus isosaccharinicus sp. nov., an alkaliphilic bacterium which degrades isosaccharinic acid.</title>
        <authorList>
            <person name="Bassil N.M."/>
            <person name="Lloyd J.R."/>
        </authorList>
    </citation>
    <scope>NUCLEOTIDE SEQUENCE [LARGE SCALE GENOMIC DNA]</scope>
    <source>
        <strain evidence="14 15">NB2006</strain>
    </source>
</reference>